<sequence>MDLTLDLNVNNVIVTTCSTAKQYDKVETAIYGLSNLSADISFSVKDIKILSTDEDSGQNEFRVQSMQNCMLIPNITIKTLKNASESQKTSSKLQKSYPSWPNFSRKQCKN</sequence>
<evidence type="ECO:0000313" key="2">
    <source>
        <dbReference type="EMBL" id="PIC31413.1"/>
    </source>
</evidence>
<dbReference type="Proteomes" id="UP000230233">
    <property type="component" value="Chromosome IV"/>
</dbReference>
<evidence type="ECO:0000256" key="1">
    <source>
        <dbReference type="SAM" id="MobiDB-lite"/>
    </source>
</evidence>
<proteinExistence type="predicted"/>
<accession>A0A2G5TVZ0</accession>
<gene>
    <name evidence="2" type="primary">Cnig_chr_IV.g12128</name>
    <name evidence="2" type="ORF">B9Z55_012128</name>
</gene>
<feature type="region of interest" description="Disordered" evidence="1">
    <location>
        <begin position="86"/>
        <end position="110"/>
    </location>
</feature>
<dbReference type="AlphaFoldDB" id="A0A2G5TVZ0"/>
<keyword evidence="3" id="KW-1185">Reference proteome</keyword>
<protein>
    <submittedName>
        <fullName evidence="2">Uncharacterized protein</fullName>
    </submittedName>
</protein>
<comment type="caution">
    <text evidence="2">The sequence shown here is derived from an EMBL/GenBank/DDBJ whole genome shotgun (WGS) entry which is preliminary data.</text>
</comment>
<name>A0A2G5TVZ0_9PELO</name>
<evidence type="ECO:0000313" key="3">
    <source>
        <dbReference type="Proteomes" id="UP000230233"/>
    </source>
</evidence>
<dbReference type="EMBL" id="PDUG01000004">
    <property type="protein sequence ID" value="PIC31413.1"/>
    <property type="molecule type" value="Genomic_DNA"/>
</dbReference>
<reference evidence="3" key="1">
    <citation type="submission" date="2017-10" db="EMBL/GenBank/DDBJ databases">
        <title>Rapid genome shrinkage in a self-fertile nematode reveals novel sperm competition proteins.</title>
        <authorList>
            <person name="Yin D."/>
            <person name="Schwarz E.M."/>
            <person name="Thomas C.G."/>
            <person name="Felde R.L."/>
            <person name="Korf I.F."/>
            <person name="Cutter A.D."/>
            <person name="Schartner C.M."/>
            <person name="Ralston E.J."/>
            <person name="Meyer B.J."/>
            <person name="Haag E.S."/>
        </authorList>
    </citation>
    <scope>NUCLEOTIDE SEQUENCE [LARGE SCALE GENOMIC DNA]</scope>
    <source>
        <strain evidence="3">JU1422</strain>
    </source>
</reference>
<organism evidence="2 3">
    <name type="scientific">Caenorhabditis nigoni</name>
    <dbReference type="NCBI Taxonomy" id="1611254"/>
    <lineage>
        <taxon>Eukaryota</taxon>
        <taxon>Metazoa</taxon>
        <taxon>Ecdysozoa</taxon>
        <taxon>Nematoda</taxon>
        <taxon>Chromadorea</taxon>
        <taxon>Rhabditida</taxon>
        <taxon>Rhabditina</taxon>
        <taxon>Rhabditomorpha</taxon>
        <taxon>Rhabditoidea</taxon>
        <taxon>Rhabditidae</taxon>
        <taxon>Peloderinae</taxon>
        <taxon>Caenorhabditis</taxon>
    </lineage>
</organism>